<gene>
    <name evidence="1" type="primary">109540427</name>
</gene>
<evidence type="ECO:0000313" key="2">
    <source>
        <dbReference type="Proteomes" id="UP000019118"/>
    </source>
</evidence>
<dbReference type="AlphaFoldDB" id="A0AAR5PU52"/>
<reference evidence="2" key="1">
    <citation type="journal article" date="2013" name="Genome Biol.">
        <title>Draft genome of the mountain pine beetle, Dendroctonus ponderosae Hopkins, a major forest pest.</title>
        <authorList>
            <person name="Keeling C.I."/>
            <person name="Yuen M.M."/>
            <person name="Liao N.Y."/>
            <person name="Docking T.R."/>
            <person name="Chan S.K."/>
            <person name="Taylor G.A."/>
            <person name="Palmquist D.L."/>
            <person name="Jackman S.D."/>
            <person name="Nguyen A."/>
            <person name="Li M."/>
            <person name="Henderson H."/>
            <person name="Janes J.K."/>
            <person name="Zhao Y."/>
            <person name="Pandoh P."/>
            <person name="Moore R."/>
            <person name="Sperling F.A."/>
            <person name="Huber D.P."/>
            <person name="Birol I."/>
            <person name="Jones S.J."/>
            <person name="Bohlmann J."/>
        </authorList>
    </citation>
    <scope>NUCLEOTIDE SEQUENCE</scope>
</reference>
<organism evidence="1 2">
    <name type="scientific">Dendroctonus ponderosae</name>
    <name type="common">Mountain pine beetle</name>
    <dbReference type="NCBI Taxonomy" id="77166"/>
    <lineage>
        <taxon>Eukaryota</taxon>
        <taxon>Metazoa</taxon>
        <taxon>Ecdysozoa</taxon>
        <taxon>Arthropoda</taxon>
        <taxon>Hexapoda</taxon>
        <taxon>Insecta</taxon>
        <taxon>Pterygota</taxon>
        <taxon>Neoptera</taxon>
        <taxon>Endopterygota</taxon>
        <taxon>Coleoptera</taxon>
        <taxon>Polyphaga</taxon>
        <taxon>Cucujiformia</taxon>
        <taxon>Curculionidae</taxon>
        <taxon>Scolytinae</taxon>
        <taxon>Dendroctonus</taxon>
    </lineage>
</organism>
<accession>A0AAR5PU52</accession>
<protein>
    <recommendedName>
        <fullName evidence="3">RZZ complex subunit KNTC1/ROD C-terminal domain-containing protein</fullName>
    </recommendedName>
</protein>
<proteinExistence type="predicted"/>
<dbReference type="Proteomes" id="UP000019118">
    <property type="component" value="Unassembled WGS sequence"/>
</dbReference>
<evidence type="ECO:0000313" key="1">
    <source>
        <dbReference type="EnsemblMetazoa" id="XP_019764351.1"/>
    </source>
</evidence>
<dbReference type="EnsemblMetazoa" id="XM_019908792.1">
    <property type="protein sequence ID" value="XP_019764351.1"/>
    <property type="gene ID" value="LOC109540427"/>
</dbReference>
<name>A0AAR5PU52_DENPD</name>
<evidence type="ECO:0008006" key="3">
    <source>
        <dbReference type="Google" id="ProtNLM"/>
    </source>
</evidence>
<keyword evidence="2" id="KW-1185">Reference proteome</keyword>
<dbReference type="KEGG" id="dpa:109540427"/>
<reference evidence="1" key="2">
    <citation type="submission" date="2024-08" db="UniProtKB">
        <authorList>
            <consortium name="EnsemblMetazoa"/>
        </authorList>
    </citation>
    <scope>IDENTIFICATION</scope>
</reference>
<sequence>MNESGSPQVTQALKAFQRFRTLYEDPAWCKQASSDDIKSAFKLGHFVEKSVETFMEKGFFQQFLALLYVYDINRLWKKDFYELASDHLLTKLLKSPAATETTLDIGVRVYTSLYPHERFQKCLRECILSASSMRTIAEFVSSSVPDPDHLESLLIVERWVQNKNFKSEIETYLSLYNVEEKLPRLVSILALNTEVLQRHKFVSDCILECLLKQMCDRSLMSKFFWLALFKKVNLLHLGQACINFPTLLESLLNFIEYFGSLMIKQLQSWTTSSSVSYCYEISYKELVALLTALCSHQDSKHLIFAKLKRAQEFSNADLWLEIAKDISRVV</sequence>